<name>A0A3N1D934_9ACTN</name>
<feature type="transmembrane region" description="Helical" evidence="1">
    <location>
        <begin position="444"/>
        <end position="464"/>
    </location>
</feature>
<feature type="transmembrane region" description="Helical" evidence="1">
    <location>
        <begin position="241"/>
        <end position="257"/>
    </location>
</feature>
<feature type="transmembrane region" description="Helical" evidence="1">
    <location>
        <begin position="307"/>
        <end position="327"/>
    </location>
</feature>
<dbReference type="AlphaFoldDB" id="A0A3N1D934"/>
<dbReference type="OrthoDB" id="5196235at2"/>
<proteinExistence type="predicted"/>
<evidence type="ECO:0000313" key="2">
    <source>
        <dbReference type="EMBL" id="ROO90040.1"/>
    </source>
</evidence>
<feature type="transmembrane region" description="Helical" evidence="1">
    <location>
        <begin position="52"/>
        <end position="72"/>
    </location>
</feature>
<protein>
    <recommendedName>
        <fullName evidence="4">4-amino-4-deoxy-L-arabinose transferase-like glycosyltransferase</fullName>
    </recommendedName>
</protein>
<feature type="transmembrane region" description="Helical" evidence="1">
    <location>
        <begin position="84"/>
        <end position="106"/>
    </location>
</feature>
<evidence type="ECO:0000256" key="1">
    <source>
        <dbReference type="SAM" id="Phobius"/>
    </source>
</evidence>
<reference evidence="2 3" key="1">
    <citation type="submission" date="2018-11" db="EMBL/GenBank/DDBJ databases">
        <title>Sequencing the genomes of 1000 actinobacteria strains.</title>
        <authorList>
            <person name="Klenk H.-P."/>
        </authorList>
    </citation>
    <scope>NUCLEOTIDE SEQUENCE [LARGE SCALE GENOMIC DNA]</scope>
    <source>
        <strain evidence="2 3">DSM 44254</strain>
    </source>
</reference>
<feature type="transmembrane region" description="Helical" evidence="1">
    <location>
        <begin position="215"/>
        <end position="234"/>
    </location>
</feature>
<keyword evidence="1" id="KW-0812">Transmembrane</keyword>
<gene>
    <name evidence="2" type="ORF">EDD29_7753</name>
</gene>
<feature type="transmembrane region" description="Helical" evidence="1">
    <location>
        <begin position="25"/>
        <end position="45"/>
    </location>
</feature>
<organism evidence="2 3">
    <name type="scientific">Actinocorallia herbida</name>
    <dbReference type="NCBI Taxonomy" id="58109"/>
    <lineage>
        <taxon>Bacteria</taxon>
        <taxon>Bacillati</taxon>
        <taxon>Actinomycetota</taxon>
        <taxon>Actinomycetes</taxon>
        <taxon>Streptosporangiales</taxon>
        <taxon>Thermomonosporaceae</taxon>
        <taxon>Actinocorallia</taxon>
    </lineage>
</organism>
<dbReference type="EMBL" id="RJKE01000001">
    <property type="protein sequence ID" value="ROO90040.1"/>
    <property type="molecule type" value="Genomic_DNA"/>
</dbReference>
<evidence type="ECO:0000313" key="3">
    <source>
        <dbReference type="Proteomes" id="UP000272400"/>
    </source>
</evidence>
<feature type="transmembrane region" description="Helical" evidence="1">
    <location>
        <begin position="507"/>
        <end position="525"/>
    </location>
</feature>
<feature type="transmembrane region" description="Helical" evidence="1">
    <location>
        <begin position="175"/>
        <end position="203"/>
    </location>
</feature>
<evidence type="ECO:0008006" key="4">
    <source>
        <dbReference type="Google" id="ProtNLM"/>
    </source>
</evidence>
<keyword evidence="1" id="KW-1133">Transmembrane helix</keyword>
<feature type="transmembrane region" description="Helical" evidence="1">
    <location>
        <begin position="381"/>
        <end position="400"/>
    </location>
</feature>
<feature type="transmembrane region" description="Helical" evidence="1">
    <location>
        <begin position="339"/>
        <end position="360"/>
    </location>
</feature>
<feature type="transmembrane region" description="Helical" evidence="1">
    <location>
        <begin position="476"/>
        <end position="495"/>
    </location>
</feature>
<keyword evidence="1" id="KW-0472">Membrane</keyword>
<comment type="caution">
    <text evidence="2">The sequence shown here is derived from an EMBL/GenBank/DDBJ whole genome shotgun (WGS) entry which is preliminary data.</text>
</comment>
<feature type="transmembrane region" description="Helical" evidence="1">
    <location>
        <begin position="269"/>
        <end position="300"/>
    </location>
</feature>
<sequence length="689" mass="72928">MGHPLACCTVTTRAVPPSALARVSVVPVLLVVAWLVVGLPLLLLGTFTIGPALALFPFAAAAALAVGLHGAPRVPQGPGLDPRWSWWPLAGVLLVTVLFLAVQLEFNSEQVIVRRDPATYAQFAAWLNGHGALPISPSLWAFGGPDPVLRFDSPGFYAESGGTEIVPQFMAGMPLLLALGGWIGGTGALLAVAPVLGAFAVLTFGGLTARLVGPLWAPVGAAAFALCWPVMFVSRATYSESAALVLLLGGLCLLHDVRDLRGGRARAFLAGLAFGLVVLVRIDGLRDILPVIVFAGVLFARRRRTGLPLAAGVAVGAGAGLAEGYLLSRPYLTYLGGSLLPLLAVTGATVLGTAAMAALWRWRPVSFRRGGDWVARGRIPDLAAALTVLIMIGFAVRPYVQTVRRIPTNAEDEFNSEYIAYIQKTIGLPVDGARQYTELSLHWVAWYVGVPALILATAGAALLLRRLLRRASPEWVLPYGLIALTTVATLLRPGITPDHPWASRRLVSVVIPGLLLFAVWALAWATRRVRRTGYGRAVAFLFAAAGTLALTFPIGAASAGLVFKPVDQGESAAVRALCHELGQGVTVLITERVTADRFSPVLRDSCGIPTARVDGAAKADVDRVAARVLAKDRRAVVLGANASDVSPYGDPVQVVDLRTRQDGHALESRPRSTWSLTITVWMAEIVQDG</sequence>
<dbReference type="Proteomes" id="UP000272400">
    <property type="component" value="Unassembled WGS sequence"/>
</dbReference>
<keyword evidence="3" id="KW-1185">Reference proteome</keyword>
<accession>A0A3N1D934</accession>
<feature type="transmembrane region" description="Helical" evidence="1">
    <location>
        <begin position="537"/>
        <end position="563"/>
    </location>
</feature>